<gene>
    <name evidence="2" type="ORF">ACFFGG_03525</name>
</gene>
<feature type="transmembrane region" description="Helical" evidence="1">
    <location>
        <begin position="96"/>
        <end position="116"/>
    </location>
</feature>
<dbReference type="EMBL" id="JBHLTN010000007">
    <property type="protein sequence ID" value="MFC0591619.1"/>
    <property type="molecule type" value="Genomic_DNA"/>
</dbReference>
<keyword evidence="1" id="KW-0472">Membrane</keyword>
<dbReference type="RefSeq" id="WP_377479884.1">
    <property type="nucleotide sequence ID" value="NZ_JBHLTN010000007.1"/>
</dbReference>
<reference evidence="2 3" key="1">
    <citation type="submission" date="2024-09" db="EMBL/GenBank/DDBJ databases">
        <authorList>
            <person name="Sun Q."/>
            <person name="Mori K."/>
        </authorList>
    </citation>
    <scope>NUCLEOTIDE SEQUENCE [LARGE SCALE GENOMIC DNA]</scope>
    <source>
        <strain evidence="2 3">NCAIM B.02336</strain>
    </source>
</reference>
<keyword evidence="1" id="KW-0812">Transmembrane</keyword>
<accession>A0ABV6PP59</accession>
<name>A0ABV6PP59_9BURK</name>
<keyword evidence="3" id="KW-1185">Reference proteome</keyword>
<keyword evidence="1" id="KW-1133">Transmembrane helix</keyword>
<sequence>MTGPAVSEIDVHVSELGQLFDHLDPSPLASRDLDPRTERFIVDSAKDLPHDAALGLVVHVEQPATDTAFLGEAVHRHFRQQATSARRRLRELLRRARISLLIGIAFLAVALAASKLAENWLDPGGMLEVLRESLSIAGWVAMWRPMELLLYDWWPIRAEVRLFERLAAMPVRVVNS</sequence>
<comment type="caution">
    <text evidence="2">The sequence shown here is derived from an EMBL/GenBank/DDBJ whole genome shotgun (WGS) entry which is preliminary data.</text>
</comment>
<evidence type="ECO:0000313" key="3">
    <source>
        <dbReference type="Proteomes" id="UP001589834"/>
    </source>
</evidence>
<protein>
    <submittedName>
        <fullName evidence="2">Uncharacterized protein</fullName>
    </submittedName>
</protein>
<evidence type="ECO:0000313" key="2">
    <source>
        <dbReference type="EMBL" id="MFC0591619.1"/>
    </source>
</evidence>
<evidence type="ECO:0000256" key="1">
    <source>
        <dbReference type="SAM" id="Phobius"/>
    </source>
</evidence>
<organism evidence="2 3">
    <name type="scientific">Ottowia pentelensis</name>
    <dbReference type="NCBI Taxonomy" id="511108"/>
    <lineage>
        <taxon>Bacteria</taxon>
        <taxon>Pseudomonadati</taxon>
        <taxon>Pseudomonadota</taxon>
        <taxon>Betaproteobacteria</taxon>
        <taxon>Burkholderiales</taxon>
        <taxon>Comamonadaceae</taxon>
        <taxon>Ottowia</taxon>
    </lineage>
</organism>
<proteinExistence type="predicted"/>
<dbReference type="Proteomes" id="UP001589834">
    <property type="component" value="Unassembled WGS sequence"/>
</dbReference>